<reference evidence="4 5" key="1">
    <citation type="submission" date="2022-07" db="EMBL/GenBank/DDBJ databases">
        <title>Fecal culturing of patients with breast cancer.</title>
        <authorList>
            <person name="Teng N.M.Y."/>
            <person name="Kiu R."/>
            <person name="Evans R."/>
            <person name="Baker D.J."/>
            <person name="Zenner C."/>
            <person name="Robinson S.D."/>
            <person name="Hall L.J."/>
        </authorList>
    </citation>
    <scope>NUCLEOTIDE SEQUENCE [LARGE SCALE GENOMIC DNA]</scope>
    <source>
        <strain evidence="4 5">LH1063</strain>
    </source>
</reference>
<dbReference type="PANTHER" id="PTHR30295:SF1">
    <property type="entry name" value="DNA PROTECTION DURING STARVATION PROTEIN"/>
    <property type="match status" value="1"/>
</dbReference>
<dbReference type="CDD" id="cd01052">
    <property type="entry name" value="DPSL"/>
    <property type="match status" value="1"/>
</dbReference>
<dbReference type="PANTHER" id="PTHR30295">
    <property type="entry name" value="BACTERIOFERRITIN"/>
    <property type="match status" value="1"/>
</dbReference>
<evidence type="ECO:0000256" key="1">
    <source>
        <dbReference type="ARBA" id="ARBA00022434"/>
    </source>
</evidence>
<dbReference type="InterPro" id="IPR008331">
    <property type="entry name" value="Ferritin_DPS_dom"/>
</dbReference>
<sequence>MAKESVAILKGKIDVPKLVDNLNKALAEEWLAFYQYWVGSFVIEGPMRTEVQKEMEEHAQEEYEHAHLLATRIIELEGTPVLSPKQWFDLAHCKYVAPDDFSVVSILKQNVASERCAILRYQEIATLTDGLDFTTCDMAKHIMAEEQDHEQDLQDFLTDIDRAKAYYSEK</sequence>
<evidence type="ECO:0000313" key="5">
    <source>
        <dbReference type="Proteomes" id="UP001205603"/>
    </source>
</evidence>
<dbReference type="Gene3D" id="1.20.1260.10">
    <property type="match status" value="1"/>
</dbReference>
<name>A0ABT1MK50_9BACT</name>
<dbReference type="EMBL" id="JANDHW010000018">
    <property type="protein sequence ID" value="MCP9612990.1"/>
    <property type="molecule type" value="Genomic_DNA"/>
</dbReference>
<dbReference type="InterPro" id="IPR014490">
    <property type="entry name" value="Dps-like"/>
</dbReference>
<dbReference type="RefSeq" id="WP_255028375.1">
    <property type="nucleotide sequence ID" value="NZ_JANDHW010000018.1"/>
</dbReference>
<evidence type="ECO:0000256" key="2">
    <source>
        <dbReference type="ARBA" id="ARBA00023004"/>
    </source>
</evidence>
<proteinExistence type="predicted"/>
<gene>
    <name evidence="4" type="ORF">NMU02_12905</name>
</gene>
<protein>
    <submittedName>
        <fullName evidence="4">Ferritin</fullName>
    </submittedName>
</protein>
<dbReference type="Proteomes" id="UP001205603">
    <property type="component" value="Unassembled WGS sequence"/>
</dbReference>
<evidence type="ECO:0000259" key="3">
    <source>
        <dbReference type="PROSITE" id="PS50905"/>
    </source>
</evidence>
<keyword evidence="1" id="KW-0409">Iron storage</keyword>
<accession>A0ABT1MK50</accession>
<dbReference type="SUPFAM" id="SSF47240">
    <property type="entry name" value="Ferritin-like"/>
    <property type="match status" value="1"/>
</dbReference>
<comment type="caution">
    <text evidence="4">The sequence shown here is derived from an EMBL/GenBank/DDBJ whole genome shotgun (WGS) entry which is preliminary data.</text>
</comment>
<keyword evidence="2" id="KW-0408">Iron</keyword>
<evidence type="ECO:0000313" key="4">
    <source>
        <dbReference type="EMBL" id="MCP9612990.1"/>
    </source>
</evidence>
<dbReference type="InterPro" id="IPR009078">
    <property type="entry name" value="Ferritin-like_SF"/>
</dbReference>
<dbReference type="InterPro" id="IPR033921">
    <property type="entry name" value="DPSL_diiron-bd_dom"/>
</dbReference>
<feature type="domain" description="Ferritin-like diiron" evidence="3">
    <location>
        <begin position="12"/>
        <end position="164"/>
    </location>
</feature>
<dbReference type="InterPro" id="IPR012347">
    <property type="entry name" value="Ferritin-like"/>
</dbReference>
<organism evidence="4 5">
    <name type="scientific">Coprobacter tertius</name>
    <dbReference type="NCBI Taxonomy" id="2944915"/>
    <lineage>
        <taxon>Bacteria</taxon>
        <taxon>Pseudomonadati</taxon>
        <taxon>Bacteroidota</taxon>
        <taxon>Bacteroidia</taxon>
        <taxon>Bacteroidales</taxon>
        <taxon>Barnesiellaceae</taxon>
        <taxon>Coprobacter</taxon>
    </lineage>
</organism>
<dbReference type="Pfam" id="PF00210">
    <property type="entry name" value="Ferritin"/>
    <property type="match status" value="1"/>
</dbReference>
<dbReference type="PROSITE" id="PS50905">
    <property type="entry name" value="FERRITIN_LIKE"/>
    <property type="match status" value="1"/>
</dbReference>
<keyword evidence="5" id="KW-1185">Reference proteome</keyword>
<dbReference type="InterPro" id="IPR009040">
    <property type="entry name" value="Ferritin-like_diiron"/>
</dbReference>
<dbReference type="PIRSF" id="PIRSF018063">
    <property type="entry name" value="Ferrtn_UCP018063"/>
    <property type="match status" value="1"/>
</dbReference>